<dbReference type="InterPro" id="IPR032675">
    <property type="entry name" value="LRR_dom_sf"/>
</dbReference>
<keyword evidence="4" id="KW-0433">Leucine-rich repeat</keyword>
<evidence type="ECO:0000256" key="5">
    <source>
        <dbReference type="ARBA" id="ARBA00022679"/>
    </source>
</evidence>
<keyword evidence="10" id="KW-0418">Kinase</keyword>
<feature type="binding site" evidence="16">
    <location>
        <position position="952"/>
    </location>
    <ligand>
        <name>ATP</name>
        <dbReference type="ChEBI" id="CHEBI:30616"/>
    </ligand>
</feature>
<dbReference type="InterPro" id="IPR011009">
    <property type="entry name" value="Kinase-like_dom_sf"/>
</dbReference>
<evidence type="ECO:0000256" key="17">
    <source>
        <dbReference type="SAM" id="Phobius"/>
    </source>
</evidence>
<evidence type="ECO:0000256" key="11">
    <source>
        <dbReference type="ARBA" id="ARBA00022840"/>
    </source>
</evidence>
<dbReference type="InterPro" id="IPR051420">
    <property type="entry name" value="Ser_Thr_Kinases_DiverseReg"/>
</dbReference>
<proteinExistence type="predicted"/>
<evidence type="ECO:0000256" key="2">
    <source>
        <dbReference type="ARBA" id="ARBA00012513"/>
    </source>
</evidence>
<dbReference type="InterPro" id="IPR003591">
    <property type="entry name" value="Leu-rich_rpt_typical-subtyp"/>
</dbReference>
<dbReference type="EC" id="2.7.11.1" evidence="2"/>
<dbReference type="Pfam" id="PF08263">
    <property type="entry name" value="LRRNT_2"/>
    <property type="match status" value="1"/>
</dbReference>
<dbReference type="InterPro" id="IPR001611">
    <property type="entry name" value="Leu-rich_rpt"/>
</dbReference>
<dbReference type="Gene3D" id="3.80.10.10">
    <property type="entry name" value="Ribonuclease Inhibitor"/>
    <property type="match status" value="5"/>
</dbReference>
<dbReference type="InterPro" id="IPR013210">
    <property type="entry name" value="LRR_N_plant-typ"/>
</dbReference>
<dbReference type="Pfam" id="PF23598">
    <property type="entry name" value="LRR_14"/>
    <property type="match status" value="1"/>
</dbReference>
<name>A0ABS8S0R6_DATST</name>
<comment type="catalytic activity">
    <reaction evidence="14">
        <text>L-threonyl-[protein] + ATP = O-phospho-L-threonyl-[protein] + ADP + H(+)</text>
        <dbReference type="Rhea" id="RHEA:46608"/>
        <dbReference type="Rhea" id="RHEA-COMP:11060"/>
        <dbReference type="Rhea" id="RHEA-COMP:11605"/>
        <dbReference type="ChEBI" id="CHEBI:15378"/>
        <dbReference type="ChEBI" id="CHEBI:30013"/>
        <dbReference type="ChEBI" id="CHEBI:30616"/>
        <dbReference type="ChEBI" id="CHEBI:61977"/>
        <dbReference type="ChEBI" id="CHEBI:456216"/>
        <dbReference type="EC" id="2.7.11.1"/>
    </reaction>
</comment>
<gene>
    <name evidence="20" type="ORF">HAX54_017825</name>
</gene>
<evidence type="ECO:0000256" key="3">
    <source>
        <dbReference type="ARBA" id="ARBA00022527"/>
    </source>
</evidence>
<keyword evidence="3" id="KW-0723">Serine/threonine-protein kinase</keyword>
<evidence type="ECO:0000256" key="8">
    <source>
        <dbReference type="ARBA" id="ARBA00022737"/>
    </source>
</evidence>
<evidence type="ECO:0000256" key="4">
    <source>
        <dbReference type="ARBA" id="ARBA00022614"/>
    </source>
</evidence>
<evidence type="ECO:0000256" key="16">
    <source>
        <dbReference type="PROSITE-ProRule" id="PRU10141"/>
    </source>
</evidence>
<keyword evidence="11 16" id="KW-0067">ATP-binding</keyword>
<dbReference type="InterPro" id="IPR055414">
    <property type="entry name" value="LRR_R13L4/SHOC2-like"/>
</dbReference>
<keyword evidence="8" id="KW-0677">Repeat</keyword>
<feature type="domain" description="Protein kinase" evidence="19">
    <location>
        <begin position="924"/>
        <end position="1202"/>
    </location>
</feature>
<organism evidence="20 21">
    <name type="scientific">Datura stramonium</name>
    <name type="common">Jimsonweed</name>
    <name type="synonym">Common thornapple</name>
    <dbReference type="NCBI Taxonomy" id="4076"/>
    <lineage>
        <taxon>Eukaryota</taxon>
        <taxon>Viridiplantae</taxon>
        <taxon>Streptophyta</taxon>
        <taxon>Embryophyta</taxon>
        <taxon>Tracheophyta</taxon>
        <taxon>Spermatophyta</taxon>
        <taxon>Magnoliopsida</taxon>
        <taxon>eudicotyledons</taxon>
        <taxon>Gunneridae</taxon>
        <taxon>Pentapetalae</taxon>
        <taxon>asterids</taxon>
        <taxon>lamiids</taxon>
        <taxon>Solanales</taxon>
        <taxon>Solanaceae</taxon>
        <taxon>Solanoideae</taxon>
        <taxon>Datureae</taxon>
        <taxon>Datura</taxon>
    </lineage>
</organism>
<dbReference type="Gene3D" id="3.30.200.20">
    <property type="entry name" value="Phosphorylase Kinase, domain 1"/>
    <property type="match status" value="1"/>
</dbReference>
<keyword evidence="13 17" id="KW-0472">Membrane</keyword>
<evidence type="ECO:0000256" key="13">
    <source>
        <dbReference type="ARBA" id="ARBA00023136"/>
    </source>
</evidence>
<evidence type="ECO:0000256" key="6">
    <source>
        <dbReference type="ARBA" id="ARBA00022692"/>
    </source>
</evidence>
<evidence type="ECO:0000313" key="20">
    <source>
        <dbReference type="EMBL" id="MCD7452701.1"/>
    </source>
</evidence>
<evidence type="ECO:0000259" key="19">
    <source>
        <dbReference type="PROSITE" id="PS50011"/>
    </source>
</evidence>
<dbReference type="PANTHER" id="PTHR48005:SF44">
    <property type="entry name" value="MDIS1-INTERACTING RECEPTOR LIKE KINASE 2-LIKE ISOFORM X1"/>
    <property type="match status" value="1"/>
</dbReference>
<dbReference type="Gene3D" id="1.10.510.10">
    <property type="entry name" value="Transferase(Phosphotransferase) domain 1"/>
    <property type="match status" value="1"/>
</dbReference>
<keyword evidence="9 16" id="KW-0547">Nucleotide-binding</keyword>
<dbReference type="PROSITE" id="PS00107">
    <property type="entry name" value="PROTEIN_KINASE_ATP"/>
    <property type="match status" value="1"/>
</dbReference>
<feature type="signal peptide" evidence="18">
    <location>
        <begin position="1"/>
        <end position="27"/>
    </location>
</feature>
<reference evidence="20 21" key="1">
    <citation type="journal article" date="2021" name="BMC Genomics">
        <title>Datura genome reveals duplications of psychoactive alkaloid biosynthetic genes and high mutation rate following tissue culture.</title>
        <authorList>
            <person name="Rajewski A."/>
            <person name="Carter-House D."/>
            <person name="Stajich J."/>
            <person name="Litt A."/>
        </authorList>
    </citation>
    <scope>NUCLEOTIDE SEQUENCE [LARGE SCALE GENOMIC DNA]</scope>
    <source>
        <strain evidence="20">AR-01</strain>
    </source>
</reference>
<comment type="caution">
    <text evidence="20">The sequence shown here is derived from an EMBL/GenBank/DDBJ whole genome shotgun (WGS) entry which is preliminary data.</text>
</comment>
<keyword evidence="5" id="KW-0808">Transferase</keyword>
<dbReference type="InterPro" id="IPR008266">
    <property type="entry name" value="Tyr_kinase_AS"/>
</dbReference>
<dbReference type="Pfam" id="PF00560">
    <property type="entry name" value="LRR_1"/>
    <property type="match status" value="9"/>
</dbReference>
<evidence type="ECO:0000256" key="9">
    <source>
        <dbReference type="ARBA" id="ARBA00022741"/>
    </source>
</evidence>
<evidence type="ECO:0000256" key="18">
    <source>
        <dbReference type="SAM" id="SignalP"/>
    </source>
</evidence>
<dbReference type="InterPro" id="IPR000719">
    <property type="entry name" value="Prot_kinase_dom"/>
</dbReference>
<dbReference type="SUPFAM" id="SSF52047">
    <property type="entry name" value="RNI-like"/>
    <property type="match status" value="2"/>
</dbReference>
<keyword evidence="7 18" id="KW-0732">Signal</keyword>
<evidence type="ECO:0000313" key="21">
    <source>
        <dbReference type="Proteomes" id="UP000823775"/>
    </source>
</evidence>
<dbReference type="SMART" id="SM00365">
    <property type="entry name" value="LRR_SD22"/>
    <property type="match status" value="6"/>
</dbReference>
<dbReference type="SUPFAM" id="SSF52058">
    <property type="entry name" value="L domain-like"/>
    <property type="match status" value="1"/>
</dbReference>
<keyword evidence="12 17" id="KW-1133">Transmembrane helix</keyword>
<evidence type="ECO:0000256" key="14">
    <source>
        <dbReference type="ARBA" id="ARBA00047899"/>
    </source>
</evidence>
<dbReference type="Pfam" id="PF13855">
    <property type="entry name" value="LRR_8"/>
    <property type="match status" value="2"/>
</dbReference>
<dbReference type="Pfam" id="PF00069">
    <property type="entry name" value="Pkinase"/>
    <property type="match status" value="1"/>
</dbReference>
<evidence type="ECO:0000256" key="7">
    <source>
        <dbReference type="ARBA" id="ARBA00022729"/>
    </source>
</evidence>
<accession>A0ABS8S0R6</accession>
<keyword evidence="21" id="KW-1185">Reference proteome</keyword>
<dbReference type="PROSITE" id="PS50011">
    <property type="entry name" value="PROTEIN_KINASE_DOM"/>
    <property type="match status" value="1"/>
</dbReference>
<evidence type="ECO:0000256" key="15">
    <source>
        <dbReference type="ARBA" id="ARBA00048679"/>
    </source>
</evidence>
<feature type="chain" id="PRO_5045365550" description="non-specific serine/threonine protein kinase" evidence="18">
    <location>
        <begin position="28"/>
        <end position="1219"/>
    </location>
</feature>
<sequence>MTTFHSTFIYILHVALLFSLPLRITSSARTEAEALVKWKSNLPSTSFLDSWSISNLRNFCNWTSIVCNTGGTISEINLSDAGLSGSLDQLDFTSFPSLTSFNLNGNNFSGSIPSSIGNASMLNFLDLSNNILEGVIPEEIGKLTQLEYLSFYNNNINGVIPYQISNLQKVWYLDLGSNFLETPDWSKLKNMPMLTHLSFGYNELILEFPEFVLRCHNLTYLDLSINHLNGSIPETVFTNLDKLENLNVSSNSFQGSLSPNFTKLSKIKELQLGVNMFSGLIPDEIGLLASLEVLVLFNNSFQGKIPSSIGRLINLQHLDIRKNGLNSTIPSELGLCTNLTVLALAENALQGPLPPSFSSLTKLSELGLSDNILSGEISSNLITNWTELISLQLQNNSFNGKIPPETSQLTNLKFLYLFHNNFTGSIPYQIGNLQNLLELDFSDNQLSGTIPPTIGNLINLKTLHLFRNNLSGTIPPEIGKLVSLQTLDINTNQLSGELPESISDLSDLKLLSVYTNNFSGSVPKDFGKNSPQLSSAGFANNTFTGELPPGLCSQTLEELTINGNKFSGTLPDCLKNCTQLRRVRLEGNNLSGNLAEAFGVHPNLVYLSLSDNHLSGELSPDWGKCEKLTSLRMDGNKISGVIPAELGNLRELHMLTLEGNELTGEIPSELGRLGLLYNLSLSNNKLTGGIPLTVGNLTKLQHLDLSSNKLSGNIPVDLGKCESLLSLNLGNNSLSGGIPAELGNLMGLSILLDLSGNSLTGTIPQNLAKLTSLMHLNLSHNNLSGRIPPALSRMISLQEMDFSYNEFSGPIPTDGVFQGAPARSFLGNSGLCGNIEGLPSCNLDTPNEKSRNKNQKVLIWVLVPVASLILLAILFVACLVSRRKAKQYDEEIKASQMYGNSESLIWEREGKFTFSDIVKATEDFSDKNCIGRGGFGSVYKAVLPSGQIVAVKRLNMSDSSDIPLTNRRSFENEIRTLTEVRHRNIIKLFGYCSKNGCMYLVYEYIERGSLGKVLYDNEMGMELGWGTRVKIVQGIAHALAYLHHDCSPPIVHRDVSLNNILLESEFEPRLSDFGTAKLLASESSNWTTVAGSYGYMAPELALTMRVTEKCDVYSFGVVAMETIMGRHPGELLTSLSAATTLSSEILLKDVLDQRLTPPTGHLAEAVVFVITVALACTGTTPELRPTMRFVAQQLSAHTLPYLPQPLGTIEMSKLTSFQK</sequence>
<dbReference type="InterPro" id="IPR017441">
    <property type="entry name" value="Protein_kinase_ATP_BS"/>
</dbReference>
<dbReference type="Proteomes" id="UP000823775">
    <property type="component" value="Unassembled WGS sequence"/>
</dbReference>
<feature type="transmembrane region" description="Helical" evidence="17">
    <location>
        <begin position="857"/>
        <end position="880"/>
    </location>
</feature>
<dbReference type="EMBL" id="JACEIK010000219">
    <property type="protein sequence ID" value="MCD7452701.1"/>
    <property type="molecule type" value="Genomic_DNA"/>
</dbReference>
<dbReference type="PANTHER" id="PTHR48005">
    <property type="entry name" value="LEUCINE RICH REPEAT KINASE 2"/>
    <property type="match status" value="1"/>
</dbReference>
<dbReference type="SUPFAM" id="SSF56112">
    <property type="entry name" value="Protein kinase-like (PK-like)"/>
    <property type="match status" value="1"/>
</dbReference>
<comment type="subcellular location">
    <subcellularLocation>
        <location evidence="1">Membrane</location>
    </subcellularLocation>
</comment>
<keyword evidence="6 17" id="KW-0812">Transmembrane</keyword>
<dbReference type="SMART" id="SM00369">
    <property type="entry name" value="LRR_TYP"/>
    <property type="match status" value="11"/>
</dbReference>
<comment type="catalytic activity">
    <reaction evidence="15">
        <text>L-seryl-[protein] + ATP = O-phospho-L-seryl-[protein] + ADP + H(+)</text>
        <dbReference type="Rhea" id="RHEA:17989"/>
        <dbReference type="Rhea" id="RHEA-COMP:9863"/>
        <dbReference type="Rhea" id="RHEA-COMP:11604"/>
        <dbReference type="ChEBI" id="CHEBI:15378"/>
        <dbReference type="ChEBI" id="CHEBI:29999"/>
        <dbReference type="ChEBI" id="CHEBI:30616"/>
        <dbReference type="ChEBI" id="CHEBI:83421"/>
        <dbReference type="ChEBI" id="CHEBI:456216"/>
        <dbReference type="EC" id="2.7.11.1"/>
    </reaction>
</comment>
<dbReference type="PROSITE" id="PS00109">
    <property type="entry name" value="PROTEIN_KINASE_TYR"/>
    <property type="match status" value="1"/>
</dbReference>
<evidence type="ECO:0000256" key="12">
    <source>
        <dbReference type="ARBA" id="ARBA00022989"/>
    </source>
</evidence>
<evidence type="ECO:0000256" key="10">
    <source>
        <dbReference type="ARBA" id="ARBA00022777"/>
    </source>
</evidence>
<dbReference type="PRINTS" id="PR00019">
    <property type="entry name" value="LEURICHRPT"/>
</dbReference>
<evidence type="ECO:0000256" key="1">
    <source>
        <dbReference type="ARBA" id="ARBA00004370"/>
    </source>
</evidence>
<protein>
    <recommendedName>
        <fullName evidence="2">non-specific serine/threonine protein kinase</fullName>
        <ecNumber evidence="2">2.7.11.1</ecNumber>
    </recommendedName>
</protein>